<protein>
    <recommendedName>
        <fullName evidence="2">Biogenesis of lysosome-related organelles complex 1 subunit 1</fullName>
    </recommendedName>
</protein>
<dbReference type="OrthoDB" id="20018at2759"/>
<dbReference type="PANTHER" id="PTHR13073:SF0">
    <property type="entry name" value="BIOGENESIS OF LYSOSOME-RELATED ORGANELLES COMPLEX 1 SUBUNIT 1"/>
    <property type="match status" value="1"/>
</dbReference>
<dbReference type="AlphaFoldDB" id="A0A507FDR4"/>
<evidence type="ECO:0000313" key="5">
    <source>
        <dbReference type="Proteomes" id="UP000320333"/>
    </source>
</evidence>
<gene>
    <name evidence="4" type="ORF">CcCBS67573_g04363</name>
</gene>
<dbReference type="InterPro" id="IPR009395">
    <property type="entry name" value="BLOC1S1"/>
</dbReference>
<proteinExistence type="inferred from homology"/>
<feature type="region of interest" description="Disordered" evidence="3">
    <location>
        <begin position="1"/>
        <end position="26"/>
    </location>
</feature>
<name>A0A507FDR4_9FUNG</name>
<dbReference type="Proteomes" id="UP000320333">
    <property type="component" value="Unassembled WGS sequence"/>
</dbReference>
<organism evidence="4 5">
    <name type="scientific">Chytriomyces confervae</name>
    <dbReference type="NCBI Taxonomy" id="246404"/>
    <lineage>
        <taxon>Eukaryota</taxon>
        <taxon>Fungi</taxon>
        <taxon>Fungi incertae sedis</taxon>
        <taxon>Chytridiomycota</taxon>
        <taxon>Chytridiomycota incertae sedis</taxon>
        <taxon>Chytridiomycetes</taxon>
        <taxon>Chytridiales</taxon>
        <taxon>Chytriomycetaceae</taxon>
        <taxon>Chytriomyces</taxon>
    </lineage>
</organism>
<dbReference type="GO" id="GO:0016197">
    <property type="term" value="P:endosomal transport"/>
    <property type="evidence" value="ECO:0007669"/>
    <property type="project" value="TreeGrafter"/>
</dbReference>
<evidence type="ECO:0000313" key="4">
    <source>
        <dbReference type="EMBL" id="TPX74364.1"/>
    </source>
</evidence>
<dbReference type="PANTHER" id="PTHR13073">
    <property type="entry name" value="BLOC-1 COMPLEX SUBUNIT 1"/>
    <property type="match status" value="1"/>
</dbReference>
<dbReference type="STRING" id="246404.A0A507FDR4"/>
<comment type="similarity">
    <text evidence="1">Belongs to the BLOC1S1 family.</text>
</comment>
<dbReference type="Pfam" id="PF06320">
    <property type="entry name" value="GCN5L1"/>
    <property type="match status" value="1"/>
</dbReference>
<dbReference type="GO" id="GO:0031083">
    <property type="term" value="C:BLOC-1 complex"/>
    <property type="evidence" value="ECO:0007669"/>
    <property type="project" value="InterPro"/>
</dbReference>
<comment type="caution">
    <text evidence="4">The sequence shown here is derived from an EMBL/GenBank/DDBJ whole genome shotgun (WGS) entry which is preliminary data.</text>
</comment>
<accession>A0A507FDR4</accession>
<reference evidence="4 5" key="1">
    <citation type="journal article" date="2019" name="Sci. Rep.">
        <title>Comparative genomics of chytrid fungi reveal insights into the obligate biotrophic and pathogenic lifestyle of Synchytrium endobioticum.</title>
        <authorList>
            <person name="van de Vossenberg B.T.L.H."/>
            <person name="Warris S."/>
            <person name="Nguyen H.D.T."/>
            <person name="van Gent-Pelzer M.P.E."/>
            <person name="Joly D.L."/>
            <person name="van de Geest H.C."/>
            <person name="Bonants P.J.M."/>
            <person name="Smith D.S."/>
            <person name="Levesque C.A."/>
            <person name="van der Lee T.A.J."/>
        </authorList>
    </citation>
    <scope>NUCLEOTIDE SEQUENCE [LARGE SCALE GENOMIC DNA]</scope>
    <source>
        <strain evidence="4 5">CBS 675.73</strain>
    </source>
</reference>
<evidence type="ECO:0000256" key="3">
    <source>
        <dbReference type="SAM" id="MobiDB-lite"/>
    </source>
</evidence>
<keyword evidence="5" id="KW-1185">Reference proteome</keyword>
<sequence length="137" mass="15026">MERILKEHTASSTHTARTTRERMKQETLASTTNLSDVLVEHANTPVSIAFRSQQQIETLERSLVAEAKAFASQSEKWIALVARLNSSLKELGHVENWVGVIEKDVGLIAAVLEEAPVASITSTQSQPTAPARSSFWA</sequence>
<evidence type="ECO:0000256" key="1">
    <source>
        <dbReference type="ARBA" id="ARBA00007133"/>
    </source>
</evidence>
<evidence type="ECO:0000256" key="2">
    <source>
        <dbReference type="ARBA" id="ARBA00019577"/>
    </source>
</evidence>
<dbReference type="EMBL" id="QEAP01000130">
    <property type="protein sequence ID" value="TPX74364.1"/>
    <property type="molecule type" value="Genomic_DNA"/>
</dbReference>